<evidence type="ECO:0000256" key="3">
    <source>
        <dbReference type="ARBA" id="ARBA00023015"/>
    </source>
</evidence>
<gene>
    <name evidence="9" type="primary">DEDD2</name>
</gene>
<dbReference type="CTD" id="58125"/>
<keyword evidence="5" id="KW-0804">Transcription</keyword>
<evidence type="ECO:0000259" key="8">
    <source>
        <dbReference type="PROSITE" id="PS50168"/>
    </source>
</evidence>
<name>M3XKM4_LATCH</name>
<keyword evidence="6" id="KW-0539">Nucleus</keyword>
<comment type="subcellular location">
    <subcellularLocation>
        <location evidence="1">Nucleus</location>
        <location evidence="1">Nucleolus</location>
    </subcellularLocation>
</comment>
<dbReference type="OMA" id="GHPETHW"/>
<proteinExistence type="predicted"/>
<reference evidence="10" key="1">
    <citation type="submission" date="2011-08" db="EMBL/GenBank/DDBJ databases">
        <title>The draft genome of Latimeria chalumnae.</title>
        <authorList>
            <person name="Di Palma F."/>
            <person name="Alfoldi J."/>
            <person name="Johnson J."/>
            <person name="Berlin A."/>
            <person name="Gnerre S."/>
            <person name="Jaffe D."/>
            <person name="MacCallum I."/>
            <person name="Young S."/>
            <person name="Walker B.J."/>
            <person name="Lander E."/>
            <person name="Lindblad-Toh K."/>
        </authorList>
    </citation>
    <scope>NUCLEOTIDE SEQUENCE [LARGE SCALE GENOMIC DNA]</scope>
    <source>
        <strain evidence="10">Wild caught</strain>
    </source>
</reference>
<evidence type="ECO:0000313" key="9">
    <source>
        <dbReference type="Ensembl" id="ENSLACP00000023280.1"/>
    </source>
</evidence>
<dbReference type="GO" id="GO:0005730">
    <property type="term" value="C:nucleolus"/>
    <property type="evidence" value="ECO:0007669"/>
    <property type="project" value="UniProtKB-SubCell"/>
</dbReference>
<dbReference type="EMBL" id="AFYH01089287">
    <property type="status" value="NOT_ANNOTATED_CDS"/>
    <property type="molecule type" value="Genomic_DNA"/>
</dbReference>
<dbReference type="InterPro" id="IPR038856">
    <property type="entry name" value="DEDD/DEDD2"/>
</dbReference>
<evidence type="ECO:0000256" key="7">
    <source>
        <dbReference type="SAM" id="MobiDB-lite"/>
    </source>
</evidence>
<dbReference type="KEGG" id="lcm:102349997"/>
<dbReference type="InterPro" id="IPR049341">
    <property type="entry name" value="TRADD-like_N"/>
</dbReference>
<sequence length="372" mass="43404">MAEWYNKRKAVFQDYWDEEWCLDCYGMNSLHKVFEVVGTQLTDQDVEVLSFLLEESYPWTHPLDPTLWEVEEEERGQEEPGRRQAGSDRVKGLTLENFWCRTGRSRLGQRRDPTYWDTSSIPKPKNGVELLLELERRGRCDESNFRHLLQLLRILSRHDLLAYVTQKKPRTVSPERYTFGPTVLGTEEEMDNCLTPSSVEQDQDQWEMGEIPNSNIRKRGARGVAQRRNRRKGAKKSVPQKEEATSQSKVTCEIKLRVRAEFCEHHTILRENVASNKQDPMERRFDVFNQSCTVLKSRDLGSIICGIKFSELSYLDSFWCDYLNGSLLEALRGVFITDSLKQAVGQEAIRLLVNVDEEDYEEGRRLLLQDRL</sequence>
<dbReference type="GO" id="GO:0003677">
    <property type="term" value="F:DNA binding"/>
    <property type="evidence" value="ECO:0007669"/>
    <property type="project" value="UniProtKB-KW"/>
</dbReference>
<dbReference type="STRING" id="7897.ENSLACP00000023280"/>
<dbReference type="GO" id="GO:0042981">
    <property type="term" value="P:regulation of apoptotic process"/>
    <property type="evidence" value="ECO:0007669"/>
    <property type="project" value="InterPro"/>
</dbReference>
<dbReference type="InterPro" id="IPR001875">
    <property type="entry name" value="DED_dom"/>
</dbReference>
<feature type="compositionally biased region" description="Basic residues" evidence="7">
    <location>
        <begin position="216"/>
        <end position="235"/>
    </location>
</feature>
<evidence type="ECO:0000313" key="10">
    <source>
        <dbReference type="Proteomes" id="UP000008672"/>
    </source>
</evidence>
<dbReference type="Ensembl" id="ENSLACT00000025391.1">
    <property type="protein sequence ID" value="ENSLACP00000023280.1"/>
    <property type="gene ID" value="ENSLACG00000007356.2"/>
</dbReference>
<reference evidence="9" key="3">
    <citation type="submission" date="2025-09" db="UniProtKB">
        <authorList>
            <consortium name="Ensembl"/>
        </authorList>
    </citation>
    <scope>IDENTIFICATION</scope>
</reference>
<dbReference type="OrthoDB" id="6422954at2759"/>
<dbReference type="PROSITE" id="PS50168">
    <property type="entry name" value="DED"/>
    <property type="match status" value="1"/>
</dbReference>
<dbReference type="PANTHER" id="PTHR15205:SF1">
    <property type="entry name" value="DNA-BINDING DEATH EFFECTOR DOMAIN-CONTAINING PROTEIN 2"/>
    <property type="match status" value="1"/>
</dbReference>
<keyword evidence="4" id="KW-0238">DNA-binding</keyword>
<dbReference type="SUPFAM" id="SSF47986">
    <property type="entry name" value="DEATH domain"/>
    <property type="match status" value="1"/>
</dbReference>
<dbReference type="EMBL" id="AFYH01089286">
    <property type="status" value="NOT_ANNOTATED_CDS"/>
    <property type="molecule type" value="Genomic_DNA"/>
</dbReference>
<evidence type="ECO:0000256" key="4">
    <source>
        <dbReference type="ARBA" id="ARBA00023125"/>
    </source>
</evidence>
<reference evidence="9" key="2">
    <citation type="submission" date="2025-08" db="UniProtKB">
        <authorList>
            <consortium name="Ensembl"/>
        </authorList>
    </citation>
    <scope>IDENTIFICATION</scope>
</reference>
<dbReference type="Bgee" id="ENSLACG00000007356">
    <property type="expression patterns" value="Expressed in pectoral fin and 6 other cell types or tissues"/>
</dbReference>
<organism evidence="9 10">
    <name type="scientific">Latimeria chalumnae</name>
    <name type="common">Coelacanth</name>
    <dbReference type="NCBI Taxonomy" id="7897"/>
    <lineage>
        <taxon>Eukaryota</taxon>
        <taxon>Metazoa</taxon>
        <taxon>Chordata</taxon>
        <taxon>Craniata</taxon>
        <taxon>Vertebrata</taxon>
        <taxon>Euteleostomi</taxon>
        <taxon>Coelacanthiformes</taxon>
        <taxon>Coelacanthidae</taxon>
        <taxon>Latimeria</taxon>
    </lineage>
</organism>
<dbReference type="HOGENOM" id="CLU_053869_0_0_1"/>
<dbReference type="EMBL" id="AFYH01089288">
    <property type="status" value="NOT_ANNOTATED_CDS"/>
    <property type="molecule type" value="Genomic_DNA"/>
</dbReference>
<evidence type="ECO:0000256" key="2">
    <source>
        <dbReference type="ARBA" id="ARBA00022703"/>
    </source>
</evidence>
<feature type="region of interest" description="Disordered" evidence="7">
    <location>
        <begin position="212"/>
        <end position="244"/>
    </location>
</feature>
<evidence type="ECO:0000256" key="5">
    <source>
        <dbReference type="ARBA" id="ARBA00023163"/>
    </source>
</evidence>
<keyword evidence="10" id="KW-1185">Reference proteome</keyword>
<dbReference type="AlphaFoldDB" id="M3XKM4"/>
<dbReference type="eggNOG" id="ENOG502QQKR">
    <property type="taxonomic scope" value="Eukaryota"/>
</dbReference>
<dbReference type="EMBL" id="AFYH01089285">
    <property type="status" value="NOT_ANNOTATED_CDS"/>
    <property type="molecule type" value="Genomic_DNA"/>
</dbReference>
<keyword evidence="3" id="KW-0805">Transcription regulation</keyword>
<dbReference type="Pfam" id="PF20694">
    <property type="entry name" value="TRADD-like_N"/>
    <property type="match status" value="1"/>
</dbReference>
<dbReference type="PANTHER" id="PTHR15205">
    <property type="entry name" value="DEATH EFFECTOR DOMAIN-CONTAINING PROTEIN"/>
    <property type="match status" value="1"/>
</dbReference>
<dbReference type="Gene3D" id="1.10.533.10">
    <property type="entry name" value="Death Domain, Fas"/>
    <property type="match status" value="1"/>
</dbReference>
<protein>
    <submittedName>
        <fullName evidence="9">Death effector domain containing 2</fullName>
    </submittedName>
</protein>
<evidence type="ECO:0000256" key="6">
    <source>
        <dbReference type="ARBA" id="ARBA00023242"/>
    </source>
</evidence>
<dbReference type="InParanoid" id="M3XKM4"/>
<feature type="domain" description="DED" evidence="8">
    <location>
        <begin position="29"/>
        <end position="166"/>
    </location>
</feature>
<keyword evidence="2" id="KW-0053">Apoptosis</keyword>
<dbReference type="Proteomes" id="UP000008672">
    <property type="component" value="Unassembled WGS sequence"/>
</dbReference>
<dbReference type="GO" id="GO:0008625">
    <property type="term" value="P:extrinsic apoptotic signaling pathway via death domain receptors"/>
    <property type="evidence" value="ECO:0007669"/>
    <property type="project" value="TreeGrafter"/>
</dbReference>
<evidence type="ECO:0000256" key="1">
    <source>
        <dbReference type="ARBA" id="ARBA00004604"/>
    </source>
</evidence>
<accession>M3XKM4</accession>
<dbReference type="GeneTree" id="ENSGT00390000008714"/>
<dbReference type="InterPro" id="IPR011029">
    <property type="entry name" value="DEATH-like_dom_sf"/>
</dbReference>
<dbReference type="GeneID" id="102349997"/>